<comment type="pathway">
    <text evidence="2 12">Metabolic intermediate biosynthesis; acetyl-CoA biosynthesis; acetyl-CoA from acetate: step 2/2.</text>
</comment>
<evidence type="ECO:0000256" key="11">
    <source>
        <dbReference type="ARBA" id="ARBA00031108"/>
    </source>
</evidence>
<dbReference type="Gene3D" id="3.40.50.10750">
    <property type="entry name" value="Isocitrate/Isopropylmalate dehydrogenase-like"/>
    <property type="match status" value="1"/>
</dbReference>
<comment type="domain">
    <text evidence="12">The N-terminal region seems to be important for proper quaternary structure. The C-terminal region contains the substrate-binding site.</text>
</comment>
<dbReference type="PANTHER" id="PTHR43356">
    <property type="entry name" value="PHOSPHATE ACETYLTRANSFERASE"/>
    <property type="match status" value="1"/>
</dbReference>
<comment type="similarity">
    <text evidence="3 12">In the C-terminal section; belongs to the phosphate acetyltransferase and butyryltransferase family.</text>
</comment>
<evidence type="ECO:0000259" key="14">
    <source>
        <dbReference type="Pfam" id="PF07085"/>
    </source>
</evidence>
<dbReference type="PANTHER" id="PTHR43356:SF3">
    <property type="entry name" value="PHOSPHATE ACETYLTRANSFERASE"/>
    <property type="match status" value="1"/>
</dbReference>
<keyword evidence="9 12" id="KW-0808">Transferase</keyword>
<evidence type="ECO:0000256" key="1">
    <source>
        <dbReference type="ARBA" id="ARBA00004496"/>
    </source>
</evidence>
<evidence type="ECO:0000256" key="7">
    <source>
        <dbReference type="ARBA" id="ARBA00021528"/>
    </source>
</evidence>
<comment type="catalytic activity">
    <reaction evidence="12">
        <text>acetyl-CoA + phosphate = acetyl phosphate + CoA</text>
        <dbReference type="Rhea" id="RHEA:19521"/>
        <dbReference type="ChEBI" id="CHEBI:22191"/>
        <dbReference type="ChEBI" id="CHEBI:43474"/>
        <dbReference type="ChEBI" id="CHEBI:57287"/>
        <dbReference type="ChEBI" id="CHEBI:57288"/>
        <dbReference type="EC" id="2.3.1.8"/>
    </reaction>
</comment>
<dbReference type="InterPro" id="IPR028979">
    <property type="entry name" value="Ser_kin/Pase_Hpr-like_N_sf"/>
</dbReference>
<comment type="subcellular location">
    <subcellularLocation>
        <location evidence="1 12">Cytoplasm</location>
    </subcellularLocation>
</comment>
<dbReference type="InterPro" id="IPR010766">
    <property type="entry name" value="DRTGG"/>
</dbReference>
<keyword evidence="10 12" id="KW-0012">Acyltransferase</keyword>
<dbReference type="Proteomes" id="UP000254123">
    <property type="component" value="Unassembled WGS sequence"/>
</dbReference>
<dbReference type="PIRSF" id="PIRSF006107">
    <property type="entry name" value="PhpActrans_proteobac"/>
    <property type="match status" value="1"/>
</dbReference>
<organism evidence="15 16">
    <name type="scientific">Psychrobacter phenylpyruvicus</name>
    <dbReference type="NCBI Taxonomy" id="29432"/>
    <lineage>
        <taxon>Bacteria</taxon>
        <taxon>Pseudomonadati</taxon>
        <taxon>Pseudomonadota</taxon>
        <taxon>Gammaproteobacteria</taxon>
        <taxon>Moraxellales</taxon>
        <taxon>Moraxellaceae</taxon>
        <taxon>Psychrobacter</taxon>
    </lineage>
</organism>
<sequence>MQTILLVPTGRGIGLTSAGLGLLKALDYLGMKAGFMKPFLQDDSHDSQHTLDSSSDLIRHAFGLNPPPSIPRERVERMMNAGNVDDLMEEVVTNFHQLGEDYNVVICEGLVPTEEVTYASQVNFALATALDAKVIFVSMADLENPKQLADKLDVHAHVFGGLNGERTLGSILMRANNVPNTFDTQPVAPGEAILELDADFISAMQSHSPSFATEQFHLIGVVPFSNSLSVPRTWDIAQQLNASWLNEGDAKQRRVLKTSLTARTISRVGEIFTRGTLVVTPGDRDDLLLATAMASMNDIPMAGIVLTGGIIPNDTVFELCQPALKTGLPIMSVPTNSLETVTNLSNISNEIPKDDAERAETVARFVAAHIDLDWLKSYFERDYTPRLSPSAFRHQVVKKAQQVKKRVVLPEGEEPRTIEAAAICQSRGIAQCVLIGNPDEIAQVAKNRGVELPEDIEIIDPASISLDKYIQAFVERRKGKATEEQAAEQLQDSVVLGTTMLHMDEVDGLVSGAVHTTASTVRPAFQLIKTAPQYSLVSSIFFMLLPEQVVVYGDCAINPDPSAEQLAEIAIQSAASAKAFGIEPKVAMISYSTGASGTGDDVEKVKQATQIVRERAPDLMVDGPLQYDAASVLSVGKQKAPDSPVAGQANVFIFPDLNTGNTTYKAVQRSANVVSVGPMLQGLNKPVNDLSRGALVDDIVYTIALTAIQASSPDV</sequence>
<dbReference type="SUPFAM" id="SSF75138">
    <property type="entry name" value="HprK N-terminal domain-like"/>
    <property type="match status" value="1"/>
</dbReference>
<evidence type="ECO:0000256" key="6">
    <source>
        <dbReference type="ARBA" id="ARBA00012707"/>
    </source>
</evidence>
<name>A0A379LPF4_9GAMM</name>
<evidence type="ECO:0000256" key="4">
    <source>
        <dbReference type="ARBA" id="ARBA00009786"/>
    </source>
</evidence>
<reference evidence="15 16" key="1">
    <citation type="submission" date="2018-06" db="EMBL/GenBank/DDBJ databases">
        <authorList>
            <consortium name="Pathogen Informatics"/>
            <person name="Doyle S."/>
        </authorList>
    </citation>
    <scope>NUCLEOTIDE SEQUENCE [LARGE SCALE GENOMIC DNA]</scope>
    <source>
        <strain evidence="15 16">NCTC10526</strain>
    </source>
</reference>
<dbReference type="InterPro" id="IPR002505">
    <property type="entry name" value="PTA_PTB"/>
</dbReference>
<proteinExistence type="inferred from homology"/>
<dbReference type="NCBIfam" id="NF004167">
    <property type="entry name" value="PRK05632.1"/>
    <property type="match status" value="1"/>
</dbReference>
<dbReference type="FunFam" id="3.40.50.10750:FF:000001">
    <property type="entry name" value="Phosphate acetyltransferase"/>
    <property type="match status" value="1"/>
</dbReference>
<evidence type="ECO:0000313" key="16">
    <source>
        <dbReference type="Proteomes" id="UP000254123"/>
    </source>
</evidence>
<dbReference type="GO" id="GO:0005737">
    <property type="term" value="C:cytoplasm"/>
    <property type="evidence" value="ECO:0007669"/>
    <property type="project" value="UniProtKB-SubCell"/>
</dbReference>
<dbReference type="AlphaFoldDB" id="A0A379LPF4"/>
<dbReference type="Gene3D" id="3.40.50.300">
    <property type="entry name" value="P-loop containing nucleotide triphosphate hydrolases"/>
    <property type="match status" value="1"/>
</dbReference>
<feature type="domain" description="Phosphate acetyl/butaryl transferase" evidence="13">
    <location>
        <begin position="392"/>
        <end position="707"/>
    </location>
</feature>
<evidence type="ECO:0000256" key="10">
    <source>
        <dbReference type="ARBA" id="ARBA00023315"/>
    </source>
</evidence>
<protein>
    <recommendedName>
        <fullName evidence="7 12">Phosphate acetyltransferase</fullName>
        <ecNumber evidence="6 12">2.3.1.8</ecNumber>
    </recommendedName>
    <alternativeName>
        <fullName evidence="11 12">Phosphotransacetylase</fullName>
    </alternativeName>
</protein>
<dbReference type="Gene3D" id="3.40.1390.20">
    <property type="entry name" value="HprK N-terminal domain-like"/>
    <property type="match status" value="1"/>
</dbReference>
<dbReference type="InterPro" id="IPR004614">
    <property type="entry name" value="P_AcTrfase"/>
</dbReference>
<comment type="similarity">
    <text evidence="4 12">In the N-terminal section; belongs to the CobB/CobQ family.</text>
</comment>
<comment type="function">
    <text evidence="12">Involved in acetate metabolism.</text>
</comment>
<feature type="domain" description="DRTGG" evidence="14">
    <location>
        <begin position="235"/>
        <end position="345"/>
    </location>
</feature>
<evidence type="ECO:0000256" key="2">
    <source>
        <dbReference type="ARBA" id="ARBA00004989"/>
    </source>
</evidence>
<dbReference type="SUPFAM" id="SSF52540">
    <property type="entry name" value="P-loop containing nucleoside triphosphate hydrolases"/>
    <property type="match status" value="1"/>
</dbReference>
<evidence type="ECO:0000313" key="15">
    <source>
        <dbReference type="EMBL" id="SUD91682.1"/>
    </source>
</evidence>
<dbReference type="NCBIfam" id="NF007233">
    <property type="entry name" value="PRK09653.1"/>
    <property type="match status" value="1"/>
</dbReference>
<dbReference type="InterPro" id="IPR027417">
    <property type="entry name" value="P-loop_NTPase"/>
</dbReference>
<dbReference type="RefSeq" id="WP_028858323.1">
    <property type="nucleotide sequence ID" value="NZ_CAJHAQ010000001.1"/>
</dbReference>
<comment type="subunit">
    <text evidence="5">Homohexamer.</text>
</comment>
<dbReference type="InterPro" id="IPR050500">
    <property type="entry name" value="Phos_Acetyltrans/Butyryltrans"/>
</dbReference>
<dbReference type="NCBIfam" id="TIGR00651">
    <property type="entry name" value="pta"/>
    <property type="match status" value="1"/>
</dbReference>
<dbReference type="Pfam" id="PF07085">
    <property type="entry name" value="DRTGG"/>
    <property type="match status" value="1"/>
</dbReference>
<dbReference type="CDD" id="cd03109">
    <property type="entry name" value="DTBS"/>
    <property type="match status" value="1"/>
</dbReference>
<keyword evidence="8 12" id="KW-0963">Cytoplasm</keyword>
<evidence type="ECO:0000256" key="5">
    <source>
        <dbReference type="ARBA" id="ARBA00011643"/>
    </source>
</evidence>
<dbReference type="SUPFAM" id="SSF53659">
    <property type="entry name" value="Isocitrate/Isopropylmalate dehydrogenase-like"/>
    <property type="match status" value="1"/>
</dbReference>
<evidence type="ECO:0000256" key="3">
    <source>
        <dbReference type="ARBA" id="ARBA00008756"/>
    </source>
</evidence>
<dbReference type="InterPro" id="IPR042112">
    <property type="entry name" value="P_AcTrfase_dom2"/>
</dbReference>
<accession>A0A379LPF4</accession>
<dbReference type="UniPathway" id="UPA00340">
    <property type="reaction ID" value="UER00459"/>
</dbReference>
<dbReference type="GO" id="GO:0008959">
    <property type="term" value="F:phosphate acetyltransferase activity"/>
    <property type="evidence" value="ECO:0007669"/>
    <property type="project" value="UniProtKB-EC"/>
</dbReference>
<evidence type="ECO:0000259" key="13">
    <source>
        <dbReference type="Pfam" id="PF01515"/>
    </source>
</evidence>
<dbReference type="GO" id="GO:0006085">
    <property type="term" value="P:acetyl-CoA biosynthetic process"/>
    <property type="evidence" value="ECO:0007669"/>
    <property type="project" value="UniProtKB-UniPathway"/>
</dbReference>
<evidence type="ECO:0000256" key="12">
    <source>
        <dbReference type="PIRNR" id="PIRNR006107"/>
    </source>
</evidence>
<dbReference type="EMBL" id="UGVC01000001">
    <property type="protein sequence ID" value="SUD91682.1"/>
    <property type="molecule type" value="Genomic_DNA"/>
</dbReference>
<gene>
    <name evidence="15" type="primary">pta</name>
    <name evidence="15" type="ORF">NCTC10526_02049</name>
</gene>
<dbReference type="EC" id="2.3.1.8" evidence="6 12"/>
<evidence type="ECO:0000256" key="9">
    <source>
        <dbReference type="ARBA" id="ARBA00022679"/>
    </source>
</evidence>
<dbReference type="InterPro" id="IPR016475">
    <property type="entry name" value="P-Actrans_bac"/>
</dbReference>
<keyword evidence="16" id="KW-1185">Reference proteome</keyword>
<dbReference type="STRING" id="1123034.GCA_000685805_00699"/>
<dbReference type="InterPro" id="IPR042113">
    <property type="entry name" value="P_AcTrfase_dom1"/>
</dbReference>
<evidence type="ECO:0000256" key="8">
    <source>
        <dbReference type="ARBA" id="ARBA00022490"/>
    </source>
</evidence>
<dbReference type="Pfam" id="PF01515">
    <property type="entry name" value="PTA_PTB"/>
    <property type="match status" value="1"/>
</dbReference>
<dbReference type="Gene3D" id="3.40.50.10950">
    <property type="match status" value="1"/>
</dbReference>
<dbReference type="Pfam" id="PF13500">
    <property type="entry name" value="AAA_26"/>
    <property type="match status" value="1"/>
</dbReference>